<dbReference type="EMBL" id="JAMBEP010000001">
    <property type="protein sequence ID" value="MCL1633066.1"/>
    <property type="molecule type" value="Genomic_DNA"/>
</dbReference>
<dbReference type="Proteomes" id="UP001431217">
    <property type="component" value="Unassembled WGS sequence"/>
</dbReference>
<organism evidence="2 3">
    <name type="scientific">Luteimonas galliterrae</name>
    <dbReference type="NCBI Taxonomy" id="2940486"/>
    <lineage>
        <taxon>Bacteria</taxon>
        <taxon>Pseudomonadati</taxon>
        <taxon>Pseudomonadota</taxon>
        <taxon>Gammaproteobacteria</taxon>
        <taxon>Lysobacterales</taxon>
        <taxon>Lysobacteraceae</taxon>
        <taxon>Luteimonas</taxon>
    </lineage>
</organism>
<sequence>MSYDSRICGDCISDAFLKAEIAKSARDDEECSYCSKIKPTIEMNDLAERVDNVISLFFESTTGDELPWANYEPTGNPLDEVVGELLGAEEDVVNDVVELLSEGWFDRDSLEKKYGDDPHFVENTRFEQPLSEAWRKMEHSLKTAARHIDPKATVLLESVFGQVVEDRTYTEKPVIVEVGPGTEIEHLFRARVFQTEDALEKALSHPERHIGPPPSEIAVAGRMNARGISVFYGATDQQIAIAEVRPPVGSYAAMGKFQITRKLRLLDLYELNAVVVDPRMSMFDPSCASAMTRSQFLGTLAEKLVMPVMPELQDRDYLITQVIADFLATHPTLELDGILFPSAQHALTKRNIPGRNVILFNKASKVAYSDHDFGNTRANLWDVDDDGARFQPMIWTEQDTEPKPPRPPFLIPADRIEPTLELDRESLEIFEIKAIQYGTFSHAVEHKVVSKRDDRKRKY</sequence>
<keyword evidence="3" id="KW-1185">Reference proteome</keyword>
<reference evidence="2 3" key="1">
    <citation type="submission" date="2022-05" db="EMBL/GenBank/DDBJ databases">
        <title>Luteimonas sp. SX5, whole genome shotgun sequencing project.</title>
        <authorList>
            <person name="Zhao G."/>
            <person name="Shen L."/>
        </authorList>
    </citation>
    <scope>NUCLEOTIDE SEQUENCE [LARGE SCALE GENOMIC DNA]</scope>
    <source>
        <strain evidence="2 3">SX5</strain>
    </source>
</reference>
<evidence type="ECO:0000259" key="1">
    <source>
        <dbReference type="SMART" id="SM00953"/>
    </source>
</evidence>
<accession>A0ABT0MDX0</accession>
<proteinExistence type="predicted"/>
<feature type="domain" description="RES" evidence="1">
    <location>
        <begin position="206"/>
        <end position="370"/>
    </location>
</feature>
<dbReference type="InterPro" id="IPR014914">
    <property type="entry name" value="RES_dom"/>
</dbReference>
<evidence type="ECO:0000313" key="3">
    <source>
        <dbReference type="Proteomes" id="UP001431217"/>
    </source>
</evidence>
<dbReference type="RefSeq" id="WP_249469660.1">
    <property type="nucleotide sequence ID" value="NZ_JAMBEP010000001.1"/>
</dbReference>
<comment type="caution">
    <text evidence="2">The sequence shown here is derived from an EMBL/GenBank/DDBJ whole genome shotgun (WGS) entry which is preliminary data.</text>
</comment>
<dbReference type="Pfam" id="PF08808">
    <property type="entry name" value="RES"/>
    <property type="match status" value="1"/>
</dbReference>
<protein>
    <submittedName>
        <fullName evidence="2">RES domain-containing protein</fullName>
    </submittedName>
</protein>
<dbReference type="SMART" id="SM00953">
    <property type="entry name" value="RES"/>
    <property type="match status" value="1"/>
</dbReference>
<name>A0ABT0MDX0_9GAMM</name>
<gene>
    <name evidence="2" type="ORF">M2650_00170</name>
</gene>
<evidence type="ECO:0000313" key="2">
    <source>
        <dbReference type="EMBL" id="MCL1633066.1"/>
    </source>
</evidence>